<feature type="transmembrane region" description="Helical" evidence="15">
    <location>
        <begin position="665"/>
        <end position="683"/>
    </location>
</feature>
<dbReference type="Pfam" id="PF00005">
    <property type="entry name" value="ABC_tran"/>
    <property type="match status" value="2"/>
</dbReference>
<evidence type="ECO:0000256" key="10">
    <source>
        <dbReference type="ARBA" id="ARBA00022989"/>
    </source>
</evidence>
<evidence type="ECO:0000256" key="1">
    <source>
        <dbReference type="ARBA" id="ARBA00004141"/>
    </source>
</evidence>
<dbReference type="GO" id="GO:0005524">
    <property type="term" value="F:ATP binding"/>
    <property type="evidence" value="ECO:0007669"/>
    <property type="project" value="UniProtKB-KW"/>
</dbReference>
<dbReference type="GO" id="GO:0008559">
    <property type="term" value="F:ABC-type xenobiotic transporter activity"/>
    <property type="evidence" value="ECO:0007669"/>
    <property type="project" value="UniProtKB-EC"/>
</dbReference>
<evidence type="ECO:0000313" key="18">
    <source>
        <dbReference type="EMBL" id="VEN35826.1"/>
    </source>
</evidence>
<feature type="transmembrane region" description="Helical" evidence="15">
    <location>
        <begin position="60"/>
        <end position="81"/>
    </location>
</feature>
<dbReference type="FunFam" id="1.20.1560.10:FF:000009">
    <property type="entry name" value="ABC transporter B family member 1"/>
    <property type="match status" value="1"/>
</dbReference>
<dbReference type="PANTHER" id="PTHR43394">
    <property type="entry name" value="ATP-DEPENDENT PERMEASE MDL1, MITOCHONDRIAL"/>
    <property type="match status" value="1"/>
</dbReference>
<evidence type="ECO:0000256" key="11">
    <source>
        <dbReference type="ARBA" id="ARBA00023136"/>
    </source>
</evidence>
<dbReference type="AlphaFoldDB" id="A0A653BLG3"/>
<feature type="domain" description="ABC transporter" evidence="16">
    <location>
        <begin position="865"/>
        <end position="1103"/>
    </location>
</feature>
<feature type="compositionally biased region" description="Basic and acidic residues" evidence="14">
    <location>
        <begin position="493"/>
        <end position="503"/>
    </location>
</feature>
<dbReference type="EMBL" id="CAACVG010001895">
    <property type="protein sequence ID" value="VEN35826.1"/>
    <property type="molecule type" value="Genomic_DNA"/>
</dbReference>
<evidence type="ECO:0000256" key="2">
    <source>
        <dbReference type="ARBA" id="ARBA00007577"/>
    </source>
</evidence>
<evidence type="ECO:0000256" key="14">
    <source>
        <dbReference type="SAM" id="MobiDB-lite"/>
    </source>
</evidence>
<comment type="similarity">
    <text evidence="2">Belongs to the ABC transporter superfamily. ABCB family. Multidrug resistance exporter (TC 3.A.1.201) subfamily.</text>
</comment>
<dbReference type="PANTHER" id="PTHR43394:SF27">
    <property type="entry name" value="ATP-DEPENDENT TRANSLOCASE ABCB1-LIKE"/>
    <property type="match status" value="1"/>
</dbReference>
<gene>
    <name evidence="18" type="ORF">CALMAC_LOCUS1623</name>
</gene>
<protein>
    <recommendedName>
        <fullName evidence="3">ABC-type xenobiotic transporter</fullName>
        <ecNumber evidence="3">7.6.2.2</ecNumber>
    </recommendedName>
</protein>
<comment type="catalytic activity">
    <reaction evidence="13">
        <text>ATP + H2O + xenobioticSide 1 = ADP + phosphate + xenobioticSide 2.</text>
        <dbReference type="EC" id="7.6.2.2"/>
    </reaction>
</comment>
<evidence type="ECO:0000256" key="13">
    <source>
        <dbReference type="ARBA" id="ARBA00034018"/>
    </source>
</evidence>
<evidence type="ECO:0000256" key="3">
    <source>
        <dbReference type="ARBA" id="ARBA00012191"/>
    </source>
</evidence>
<dbReference type="CDD" id="cd18578">
    <property type="entry name" value="ABC_6TM_Pgp_ABCB1_D2_like"/>
    <property type="match status" value="1"/>
</dbReference>
<feature type="transmembrane region" description="Helical" evidence="15">
    <location>
        <begin position="589"/>
        <end position="612"/>
    </location>
</feature>
<keyword evidence="6" id="KW-0677">Repeat</keyword>
<dbReference type="InterPro" id="IPR027417">
    <property type="entry name" value="P-loop_NTPase"/>
</dbReference>
<feature type="transmembrane region" description="Helical" evidence="15">
    <location>
        <begin position="772"/>
        <end position="796"/>
    </location>
</feature>
<feature type="domain" description="ABC transmembrane type-1" evidence="17">
    <location>
        <begin position="551"/>
        <end position="831"/>
    </location>
</feature>
<keyword evidence="10 15" id="KW-1133">Transmembrane helix</keyword>
<dbReference type="GO" id="GO:0090374">
    <property type="term" value="P:oligopeptide export from mitochondrion"/>
    <property type="evidence" value="ECO:0007669"/>
    <property type="project" value="TreeGrafter"/>
</dbReference>
<evidence type="ECO:0000259" key="17">
    <source>
        <dbReference type="PROSITE" id="PS50929"/>
    </source>
</evidence>
<name>A0A653BLG3_CALMS</name>
<dbReference type="InterPro" id="IPR011527">
    <property type="entry name" value="ABC1_TM_dom"/>
</dbReference>
<evidence type="ECO:0000256" key="12">
    <source>
        <dbReference type="ARBA" id="ARBA00023180"/>
    </source>
</evidence>
<dbReference type="FunFam" id="3.40.50.300:FF:000479">
    <property type="entry name" value="Multidrug resistance protein 1A"/>
    <property type="match status" value="1"/>
</dbReference>
<dbReference type="InterPro" id="IPR017871">
    <property type="entry name" value="ABC_transporter-like_CS"/>
</dbReference>
<dbReference type="Pfam" id="PF00664">
    <property type="entry name" value="ABC_membrane"/>
    <property type="match status" value="2"/>
</dbReference>
<keyword evidence="4" id="KW-0813">Transport</keyword>
<evidence type="ECO:0000259" key="16">
    <source>
        <dbReference type="PROSITE" id="PS50893"/>
    </source>
</evidence>
<evidence type="ECO:0000256" key="6">
    <source>
        <dbReference type="ARBA" id="ARBA00022737"/>
    </source>
</evidence>
<dbReference type="Gene3D" id="1.20.1560.10">
    <property type="entry name" value="ABC transporter type 1, transmembrane domain"/>
    <property type="match status" value="1"/>
</dbReference>
<dbReference type="CDD" id="cd03249">
    <property type="entry name" value="ABC_MTABC3_MDL1_MDL2"/>
    <property type="match status" value="2"/>
</dbReference>
<dbReference type="GO" id="GO:0097254">
    <property type="term" value="P:renal tubular secretion"/>
    <property type="evidence" value="ECO:0007669"/>
    <property type="project" value="UniProtKB-ARBA"/>
</dbReference>
<evidence type="ECO:0000256" key="7">
    <source>
        <dbReference type="ARBA" id="ARBA00022741"/>
    </source>
</evidence>
<dbReference type="EC" id="7.6.2.2" evidence="3"/>
<feature type="region of interest" description="Disordered" evidence="14">
    <location>
        <begin position="487"/>
        <end position="507"/>
    </location>
</feature>
<evidence type="ECO:0000256" key="4">
    <source>
        <dbReference type="ARBA" id="ARBA00022448"/>
    </source>
</evidence>
<feature type="transmembrane region" description="Helical" evidence="15">
    <location>
        <begin position="689"/>
        <end position="706"/>
    </location>
</feature>
<evidence type="ECO:0000256" key="9">
    <source>
        <dbReference type="ARBA" id="ARBA00022967"/>
    </source>
</evidence>
<evidence type="ECO:0000256" key="15">
    <source>
        <dbReference type="SAM" id="Phobius"/>
    </source>
</evidence>
<keyword evidence="8" id="KW-0067">ATP-binding</keyword>
<dbReference type="SUPFAM" id="SSF52540">
    <property type="entry name" value="P-loop containing nucleoside triphosphate hydrolases"/>
    <property type="match status" value="2"/>
</dbReference>
<evidence type="ECO:0000256" key="5">
    <source>
        <dbReference type="ARBA" id="ARBA00022692"/>
    </source>
</evidence>
<dbReference type="GO" id="GO:0016887">
    <property type="term" value="F:ATP hydrolysis activity"/>
    <property type="evidence" value="ECO:0007669"/>
    <property type="project" value="InterPro"/>
</dbReference>
<dbReference type="GO" id="GO:0017085">
    <property type="term" value="P:response to insecticide"/>
    <property type="evidence" value="ECO:0007669"/>
    <property type="project" value="UniProtKB-ARBA"/>
</dbReference>
<dbReference type="Gene3D" id="3.40.50.300">
    <property type="entry name" value="P-loop containing nucleotide triphosphate hydrolases"/>
    <property type="match status" value="2"/>
</dbReference>
<dbReference type="GO" id="GO:0015421">
    <property type="term" value="F:ABC-type oligopeptide transporter activity"/>
    <property type="evidence" value="ECO:0007669"/>
    <property type="project" value="TreeGrafter"/>
</dbReference>
<feature type="transmembrane region" description="Helical" evidence="15">
    <location>
        <begin position="36"/>
        <end position="54"/>
    </location>
</feature>
<dbReference type="GO" id="GO:0005743">
    <property type="term" value="C:mitochondrial inner membrane"/>
    <property type="evidence" value="ECO:0007669"/>
    <property type="project" value="TreeGrafter"/>
</dbReference>
<keyword evidence="7" id="KW-0547">Nucleotide-binding</keyword>
<dbReference type="SUPFAM" id="SSF90123">
    <property type="entry name" value="ABC transporter transmembrane region"/>
    <property type="match status" value="2"/>
</dbReference>
<dbReference type="InterPro" id="IPR036640">
    <property type="entry name" value="ABC1_TM_sf"/>
</dbReference>
<keyword evidence="12" id="KW-0325">Glycoprotein</keyword>
<dbReference type="FunFam" id="3.40.50.300:FF:000205">
    <property type="entry name" value="ABC transporter B family member 4"/>
    <property type="match status" value="1"/>
</dbReference>
<evidence type="ECO:0000256" key="8">
    <source>
        <dbReference type="ARBA" id="ARBA00022840"/>
    </source>
</evidence>
<dbReference type="PROSITE" id="PS00211">
    <property type="entry name" value="ABC_TRANSPORTER_1"/>
    <property type="match status" value="2"/>
</dbReference>
<keyword evidence="11 15" id="KW-0472">Membrane</keyword>
<accession>A0A653BLG3</accession>
<sequence length="1104" mass="122066">MFNQDISWYDVHQTGDFSSRMTEDLYKLEDGIGEKVPMFLNFVAIFISSLTIALVKGWELALICLTSLPVSVIIFGVIGWLTTKLSKKELDAYGAAAAIAEEVLSSIRTVVAFSGQHKEMLRYNRNLSFARKNNIKRDTFQGMAWGSLWLIIYGSYALAFWYGVKLILEEKGLPHPTYSIKIMITVFFSVMTGSMNFGMASPYLEAFSIAKAAGGKIFSVIDNTPIINLSKNKGQQLKGLKGNITFKNVEFHYPARKDVTVLKDVDLEIRAGETVALVGSSGCGKSTIVQLVQRFYDPTAGEILLDGTNLKDLNLTWLRDQIGSVGQEPVLFATTIKENIKYGNPIASDQEIIEAAKKANAHGFISKLPNGYNTLVGERGAQLSGGQKQRIAIARALIRNPVILLLDEATSALDNTSEAKVQAAIDSASKNYTTIVIAHRLSTIRNANKILVFSNGKVVEEGTHDELMALKKEYYRLVMTQVAGNEEVSDGTNDNKKEGKAAVEEEEETVEIKQAEDTKEVLEEKESISLYNVMMMNGKEWPYILIGCVNSTIFGCAMPLFAVIFGDVIGVLANPDDDYVRSETNKTCIYFIVAGVVLAFSTVIQHYCFGAAGEKMTERIRRQMFQSMLIQEMGFFDRKENGVGALCAQLSSDAASVQGATGQRIGTIVSSMATLVFAVGLSMYYEWRLGLTALAFSPLMLLAVFFERRNTSGLSDSREKSLQKSTQIAVEGVSNIRTVASLSLENTFHQIYVSELLPYYHRASRTIHWRGFVYGMARTLMFFAYAACMFYGGYLITDGLPYERVFKVSQALIMGTVSIANSLAFTPNFTRGIKAAKNVKRFLNRIPLIRNHPNCKTLSMVSGNVKYSDIHFSYPTRPNVQVLSGLDLEVLQGKTVALVGQSGCGKSTVVQLIERFYDPDSGQVFMDDEDIKTVELNSLRSHIGIVSQEPNLFSKTIAENIAYGDNSREVNQEEIIEAAKNANVHNFIVDLPLGYETKLGEKGTQLSGGQKQRIAIARALVRNPKVLLLDEATSALDSESEKVVQEALDRAKLGRTCITIAHRLSTIQDADLICIISKGKVVEMGTHKELLQLKGLYYQLQTPK</sequence>
<feature type="transmembrane region" description="Helical" evidence="15">
    <location>
        <begin position="543"/>
        <end position="569"/>
    </location>
</feature>
<dbReference type="PROSITE" id="PS50929">
    <property type="entry name" value="ABC_TM1F"/>
    <property type="match status" value="2"/>
</dbReference>
<keyword evidence="5 15" id="KW-0812">Transmembrane</keyword>
<reference evidence="18 19" key="1">
    <citation type="submission" date="2019-01" db="EMBL/GenBank/DDBJ databases">
        <authorList>
            <person name="Sayadi A."/>
        </authorList>
    </citation>
    <scope>NUCLEOTIDE SEQUENCE [LARGE SCALE GENOMIC DNA]</scope>
</reference>
<feature type="domain" description="ABC transporter" evidence="16">
    <location>
        <begin position="244"/>
        <end position="480"/>
    </location>
</feature>
<dbReference type="Proteomes" id="UP000410492">
    <property type="component" value="Unassembled WGS sequence"/>
</dbReference>
<feature type="domain" description="ABC transmembrane type-1" evidence="17">
    <location>
        <begin position="1"/>
        <end position="207"/>
    </location>
</feature>
<keyword evidence="9" id="KW-1278">Translocase</keyword>
<comment type="subcellular location">
    <subcellularLocation>
        <location evidence="1">Membrane</location>
        <topology evidence="1">Multi-pass membrane protein</topology>
    </subcellularLocation>
</comment>
<dbReference type="CDD" id="cd18577">
    <property type="entry name" value="ABC_6TM_Pgp_ABCB1_D1_like"/>
    <property type="match status" value="1"/>
</dbReference>
<dbReference type="SMART" id="SM00382">
    <property type="entry name" value="AAA"/>
    <property type="match status" value="2"/>
</dbReference>
<dbReference type="PROSITE" id="PS50893">
    <property type="entry name" value="ABC_TRANSPORTER_2"/>
    <property type="match status" value="2"/>
</dbReference>
<feature type="transmembrane region" description="Helical" evidence="15">
    <location>
        <begin position="808"/>
        <end position="830"/>
    </location>
</feature>
<dbReference type="InterPro" id="IPR039421">
    <property type="entry name" value="Type_1_exporter"/>
</dbReference>
<dbReference type="InterPro" id="IPR003593">
    <property type="entry name" value="AAA+_ATPase"/>
</dbReference>
<organism evidence="18 19">
    <name type="scientific">Callosobruchus maculatus</name>
    <name type="common">Southern cowpea weevil</name>
    <name type="synonym">Pulse bruchid</name>
    <dbReference type="NCBI Taxonomy" id="64391"/>
    <lineage>
        <taxon>Eukaryota</taxon>
        <taxon>Metazoa</taxon>
        <taxon>Ecdysozoa</taxon>
        <taxon>Arthropoda</taxon>
        <taxon>Hexapoda</taxon>
        <taxon>Insecta</taxon>
        <taxon>Pterygota</taxon>
        <taxon>Neoptera</taxon>
        <taxon>Endopterygota</taxon>
        <taxon>Coleoptera</taxon>
        <taxon>Polyphaga</taxon>
        <taxon>Cucujiformia</taxon>
        <taxon>Chrysomeloidea</taxon>
        <taxon>Chrysomelidae</taxon>
        <taxon>Bruchinae</taxon>
        <taxon>Bruchini</taxon>
        <taxon>Callosobruchus</taxon>
    </lineage>
</organism>
<keyword evidence="19" id="KW-1185">Reference proteome</keyword>
<proteinExistence type="inferred from homology"/>
<dbReference type="InterPro" id="IPR003439">
    <property type="entry name" value="ABC_transporter-like_ATP-bd"/>
</dbReference>
<feature type="transmembrane region" description="Helical" evidence="15">
    <location>
        <begin position="182"/>
        <end position="204"/>
    </location>
</feature>
<evidence type="ECO:0000313" key="19">
    <source>
        <dbReference type="Proteomes" id="UP000410492"/>
    </source>
</evidence>
<feature type="transmembrane region" description="Helical" evidence="15">
    <location>
        <begin position="142"/>
        <end position="162"/>
    </location>
</feature>